<dbReference type="EMBL" id="DRWN01000051">
    <property type="protein sequence ID" value="HHK68704.1"/>
    <property type="molecule type" value="Genomic_DNA"/>
</dbReference>
<proteinExistence type="predicted"/>
<comment type="caution">
    <text evidence="2">The sequence shown here is derived from an EMBL/GenBank/DDBJ whole genome shotgun (WGS) entry which is preliminary data.</text>
</comment>
<dbReference type="CDD" id="cd09279">
    <property type="entry name" value="RNase_HI_like"/>
    <property type="match status" value="1"/>
</dbReference>
<dbReference type="InterPro" id="IPR002156">
    <property type="entry name" value="RNaseH_domain"/>
</dbReference>
<evidence type="ECO:0000259" key="1">
    <source>
        <dbReference type="PROSITE" id="PS50879"/>
    </source>
</evidence>
<reference evidence="2" key="1">
    <citation type="journal article" date="2020" name="mSystems">
        <title>Genome- and Community-Level Interaction Insights into Carbon Utilization and Element Cycling Functions of Hydrothermarchaeota in Hydrothermal Sediment.</title>
        <authorList>
            <person name="Zhou Z."/>
            <person name="Liu Y."/>
            <person name="Xu W."/>
            <person name="Pan J."/>
            <person name="Luo Z.H."/>
            <person name="Li M."/>
        </authorList>
    </citation>
    <scope>NUCLEOTIDE SEQUENCE [LARGE SCALE GENOMIC DNA]</scope>
    <source>
        <strain evidence="2">SpSt-1056</strain>
    </source>
</reference>
<name>A0A7C5LB16_CALS0</name>
<sequence>MPEPDEWAIVYVDGASRGNPGPAGIGIVIKIGNDVEKHREYVGRQTNNRAEYIALVKALEKVLSKNIRKVRVYTDSQLLAKQVSGEYRVRSRSLSELHNIVAKLRSALEEFEIKYVDRVFNAEADRLANQAIDEATR</sequence>
<dbReference type="AlphaFoldDB" id="A0A7C5LB16"/>
<organism evidence="2">
    <name type="scientific">Caldiarchaeum subterraneum</name>
    <dbReference type="NCBI Taxonomy" id="311458"/>
    <lineage>
        <taxon>Archaea</taxon>
        <taxon>Nitrososphaerota</taxon>
        <taxon>Candidatus Caldarchaeales</taxon>
        <taxon>Candidatus Caldarchaeaceae</taxon>
        <taxon>Candidatus Caldarchaeum</taxon>
    </lineage>
</organism>
<dbReference type="Gene3D" id="3.30.420.10">
    <property type="entry name" value="Ribonuclease H-like superfamily/Ribonuclease H"/>
    <property type="match status" value="1"/>
</dbReference>
<dbReference type="GO" id="GO:0003676">
    <property type="term" value="F:nucleic acid binding"/>
    <property type="evidence" value="ECO:0007669"/>
    <property type="project" value="InterPro"/>
</dbReference>
<dbReference type="SUPFAM" id="SSF53098">
    <property type="entry name" value="Ribonuclease H-like"/>
    <property type="match status" value="1"/>
</dbReference>
<dbReference type="Pfam" id="PF13456">
    <property type="entry name" value="RVT_3"/>
    <property type="match status" value="1"/>
</dbReference>
<dbReference type="InterPro" id="IPR036397">
    <property type="entry name" value="RNaseH_sf"/>
</dbReference>
<dbReference type="PANTHER" id="PTHR48475:SF1">
    <property type="entry name" value="RNASE H TYPE-1 DOMAIN-CONTAINING PROTEIN"/>
    <property type="match status" value="1"/>
</dbReference>
<feature type="domain" description="RNase H type-1" evidence="1">
    <location>
        <begin position="4"/>
        <end position="133"/>
    </location>
</feature>
<dbReference type="GO" id="GO:0004523">
    <property type="term" value="F:RNA-DNA hybrid ribonuclease activity"/>
    <property type="evidence" value="ECO:0007669"/>
    <property type="project" value="InterPro"/>
</dbReference>
<accession>A0A7C5LB16</accession>
<gene>
    <name evidence="2" type="ORF">ENM11_06085</name>
</gene>
<evidence type="ECO:0000313" key="2">
    <source>
        <dbReference type="EMBL" id="HHK68704.1"/>
    </source>
</evidence>
<dbReference type="InterPro" id="IPR012337">
    <property type="entry name" value="RNaseH-like_sf"/>
</dbReference>
<protein>
    <submittedName>
        <fullName evidence="2">Ribonuclease HI family protein</fullName>
    </submittedName>
</protein>
<dbReference type="PANTHER" id="PTHR48475">
    <property type="entry name" value="RIBONUCLEASE H"/>
    <property type="match status" value="1"/>
</dbReference>
<dbReference type="PROSITE" id="PS50879">
    <property type="entry name" value="RNASE_H_1"/>
    <property type="match status" value="1"/>
</dbReference>